<feature type="compositionally biased region" description="Low complexity" evidence="4">
    <location>
        <begin position="214"/>
        <end position="225"/>
    </location>
</feature>
<feature type="region of interest" description="Disordered" evidence="4">
    <location>
        <begin position="171"/>
        <end position="274"/>
    </location>
</feature>
<gene>
    <name evidence="7" type="primary">LOC100833310</name>
    <name evidence="6" type="ORF">BRADI_4g40660v3</name>
</gene>
<evidence type="ECO:0000256" key="4">
    <source>
        <dbReference type="SAM" id="MobiDB-lite"/>
    </source>
</evidence>
<dbReference type="Gramene" id="KQJ91934">
    <property type="protein sequence ID" value="KQJ91934"/>
    <property type="gene ID" value="BRADI_4g40660v3"/>
</dbReference>
<evidence type="ECO:0000313" key="7">
    <source>
        <dbReference type="EnsemblPlants" id="KQJ91934"/>
    </source>
</evidence>
<organism evidence="6">
    <name type="scientific">Brachypodium distachyon</name>
    <name type="common">Purple false brome</name>
    <name type="synonym">Trachynia distachya</name>
    <dbReference type="NCBI Taxonomy" id="15368"/>
    <lineage>
        <taxon>Eukaryota</taxon>
        <taxon>Viridiplantae</taxon>
        <taxon>Streptophyta</taxon>
        <taxon>Embryophyta</taxon>
        <taxon>Tracheophyta</taxon>
        <taxon>Spermatophyta</taxon>
        <taxon>Magnoliopsida</taxon>
        <taxon>Liliopsida</taxon>
        <taxon>Poales</taxon>
        <taxon>Poaceae</taxon>
        <taxon>BOP clade</taxon>
        <taxon>Pooideae</taxon>
        <taxon>Stipodae</taxon>
        <taxon>Brachypodieae</taxon>
        <taxon>Brachypodium</taxon>
    </lineage>
</organism>
<feature type="domain" description="BRX" evidence="5">
    <location>
        <begin position="273"/>
        <end position="328"/>
    </location>
</feature>
<evidence type="ECO:0000313" key="8">
    <source>
        <dbReference type="Proteomes" id="UP000008810"/>
    </source>
</evidence>
<dbReference type="PROSITE" id="PS51514">
    <property type="entry name" value="BRX"/>
    <property type="match status" value="2"/>
</dbReference>
<dbReference type="GeneID" id="100833310"/>
<comment type="similarity">
    <text evidence="2">Belongs to the BRX family.</text>
</comment>
<feature type="region of interest" description="Disordered" evidence="4">
    <location>
        <begin position="1"/>
        <end position="128"/>
    </location>
</feature>
<reference evidence="6 7" key="1">
    <citation type="journal article" date="2010" name="Nature">
        <title>Genome sequencing and analysis of the model grass Brachypodium distachyon.</title>
        <authorList>
            <consortium name="International Brachypodium Initiative"/>
        </authorList>
    </citation>
    <scope>NUCLEOTIDE SEQUENCE [LARGE SCALE GENOMIC DNA]</scope>
    <source>
        <strain evidence="6 7">Bd21</strain>
    </source>
</reference>
<evidence type="ECO:0000256" key="1">
    <source>
        <dbReference type="ARBA" id="ARBA00004123"/>
    </source>
</evidence>
<feature type="compositionally biased region" description="Low complexity" evidence="4">
    <location>
        <begin position="246"/>
        <end position="264"/>
    </location>
</feature>
<dbReference type="FunCoup" id="A0A0Q3EWS6">
    <property type="interactions" value="252"/>
</dbReference>
<protein>
    <recommendedName>
        <fullName evidence="5">BRX domain-containing protein</fullName>
    </recommendedName>
</protein>
<keyword evidence="3" id="KW-0539">Nucleus</keyword>
<dbReference type="GO" id="GO:0005634">
    <property type="term" value="C:nucleus"/>
    <property type="evidence" value="ECO:0007669"/>
    <property type="project" value="UniProtKB-SubCell"/>
</dbReference>
<dbReference type="AlphaFoldDB" id="A0A0Q3EWS6"/>
<proteinExistence type="inferred from homology"/>
<evidence type="ECO:0000256" key="3">
    <source>
        <dbReference type="ARBA" id="ARBA00023242"/>
    </source>
</evidence>
<evidence type="ECO:0000256" key="2">
    <source>
        <dbReference type="ARBA" id="ARBA00009057"/>
    </source>
</evidence>
<comment type="subcellular location">
    <subcellularLocation>
        <location evidence="1">Nucleus</location>
    </subcellularLocation>
</comment>
<evidence type="ECO:0000259" key="5">
    <source>
        <dbReference type="PROSITE" id="PS51514"/>
    </source>
</evidence>
<evidence type="ECO:0000313" key="6">
    <source>
        <dbReference type="EMBL" id="KQJ91934.1"/>
    </source>
</evidence>
<dbReference type="EMBL" id="CM000883">
    <property type="protein sequence ID" value="KQJ91934.1"/>
    <property type="molecule type" value="Genomic_DNA"/>
</dbReference>
<sequence length="329" mass="36416">MHVCFRGGAGDSSRVARPISAIRGFTKSMKAMSLKAKPGGRSRRRRPEDVNPGAASAKIAPAQLQDEADDDPLEDHQQRKKKPEFCDKCCSPLPPEDEDEREEEEESGGGGREWVAEPEPGVSMTLAARRDGTNRLRRVRFRAELFDAWAARAWWADNCDRIFELYTVARSDSDEDSDSAADAMPGTPCQSEDDEEPHTPDHETVTPEPGAEESGSSFSGDPSSGSGSGSGSAVTVGSPVLGLVVTEPNNTFETPRTPTTTTESAQDDDDEEDEWVEEYEPGVFLTVRACPDQSLQLRHVELSRERFGEVKARVWWQENKDRLRTFYSF</sequence>
<dbReference type="STRING" id="15368.A0A0Q3EWS6"/>
<dbReference type="KEGG" id="bdi:100833310"/>
<name>A0A0Q3EWS6_BRADI</name>
<feature type="compositionally biased region" description="Acidic residues" evidence="4">
    <location>
        <begin position="265"/>
        <end position="274"/>
    </location>
</feature>
<keyword evidence="8" id="KW-1185">Reference proteome</keyword>
<reference evidence="6" key="2">
    <citation type="submission" date="2017-06" db="EMBL/GenBank/DDBJ databases">
        <title>WGS assembly of Brachypodium distachyon.</title>
        <authorList>
            <consortium name="The International Brachypodium Initiative"/>
            <person name="Lucas S."/>
            <person name="Harmon-Smith M."/>
            <person name="Lail K."/>
            <person name="Tice H."/>
            <person name="Grimwood J."/>
            <person name="Bruce D."/>
            <person name="Barry K."/>
            <person name="Shu S."/>
            <person name="Lindquist E."/>
            <person name="Wang M."/>
            <person name="Pitluck S."/>
            <person name="Vogel J.P."/>
            <person name="Garvin D.F."/>
            <person name="Mockler T.C."/>
            <person name="Schmutz J."/>
            <person name="Rokhsar D."/>
            <person name="Bevan M.W."/>
        </authorList>
    </citation>
    <scope>NUCLEOTIDE SEQUENCE</scope>
    <source>
        <strain evidence="6">Bd21</strain>
    </source>
</reference>
<feature type="domain" description="BRX" evidence="5">
    <location>
        <begin position="112"/>
        <end position="167"/>
    </location>
</feature>
<dbReference type="PANTHER" id="PTHR46058">
    <property type="entry name" value="PROTEIN BREVIS RADIX-LIKE 1"/>
    <property type="match status" value="1"/>
</dbReference>
<dbReference type="OrthoDB" id="10250282at2759"/>
<feature type="compositionally biased region" description="Acidic residues" evidence="4">
    <location>
        <begin position="95"/>
        <end position="107"/>
    </location>
</feature>
<reference evidence="7" key="3">
    <citation type="submission" date="2018-08" db="UniProtKB">
        <authorList>
            <consortium name="EnsemblPlants"/>
        </authorList>
    </citation>
    <scope>IDENTIFICATION</scope>
    <source>
        <strain evidence="7">cv. Bd21</strain>
    </source>
</reference>
<dbReference type="ExpressionAtlas" id="A0A0Q3EWS6">
    <property type="expression patterns" value="baseline"/>
</dbReference>
<dbReference type="Proteomes" id="UP000008810">
    <property type="component" value="Chromosome 4"/>
</dbReference>
<dbReference type="Pfam" id="PF08381">
    <property type="entry name" value="BRX"/>
    <property type="match status" value="2"/>
</dbReference>
<dbReference type="InterPro" id="IPR013591">
    <property type="entry name" value="Brevis_radix_dom"/>
</dbReference>
<dbReference type="RefSeq" id="XP_010239476.2">
    <property type="nucleotide sequence ID" value="XM_010241174.3"/>
</dbReference>
<dbReference type="PANTHER" id="PTHR46058:SF16">
    <property type="entry name" value="PROTEIN BREVIS RADIX-LIKE 5-RELATED"/>
    <property type="match status" value="1"/>
</dbReference>
<dbReference type="InterPro" id="IPR044532">
    <property type="entry name" value="BRX-like"/>
</dbReference>
<dbReference type="EnsemblPlants" id="KQJ91934">
    <property type="protein sequence ID" value="KQJ91934"/>
    <property type="gene ID" value="BRADI_4g40660v3"/>
</dbReference>
<accession>A0A0Q3EWS6</accession>